<feature type="compositionally biased region" description="Basic and acidic residues" evidence="1">
    <location>
        <begin position="173"/>
        <end position="185"/>
    </location>
</feature>
<proteinExistence type="predicted"/>
<dbReference type="EMBL" id="QPJC01000001">
    <property type="protein sequence ID" value="RCW47099.1"/>
    <property type="molecule type" value="Genomic_DNA"/>
</dbReference>
<evidence type="ECO:0000256" key="1">
    <source>
        <dbReference type="SAM" id="MobiDB-lite"/>
    </source>
</evidence>
<reference evidence="3 4" key="1">
    <citation type="submission" date="2018-07" db="EMBL/GenBank/DDBJ databases">
        <title>Genomic Encyclopedia of Type Strains, Phase III (KMG-III): the genomes of soil and plant-associated and newly described type strains.</title>
        <authorList>
            <person name="Whitman W."/>
        </authorList>
    </citation>
    <scope>NUCLEOTIDE SEQUENCE [LARGE SCALE GENOMIC DNA]</scope>
    <source>
        <strain evidence="3 4">CECT 8575</strain>
    </source>
</reference>
<dbReference type="AlphaFoldDB" id="A0A368W099"/>
<evidence type="ECO:0000313" key="3">
    <source>
        <dbReference type="EMBL" id="RCW47099.1"/>
    </source>
</evidence>
<evidence type="ECO:0000256" key="2">
    <source>
        <dbReference type="SAM" id="Phobius"/>
    </source>
</evidence>
<keyword evidence="2" id="KW-0472">Membrane</keyword>
<accession>A0A368W099</accession>
<keyword evidence="4" id="KW-1185">Reference proteome</keyword>
<evidence type="ECO:0000313" key="4">
    <source>
        <dbReference type="Proteomes" id="UP000253495"/>
    </source>
</evidence>
<keyword evidence="2" id="KW-0812">Transmembrane</keyword>
<feature type="compositionally biased region" description="Basic and acidic residues" evidence="1">
    <location>
        <begin position="1"/>
        <end position="14"/>
    </location>
</feature>
<feature type="region of interest" description="Disordered" evidence="1">
    <location>
        <begin position="62"/>
        <end position="115"/>
    </location>
</feature>
<dbReference type="OrthoDB" id="3698019at2"/>
<organism evidence="3 4">
    <name type="scientific">Halopolyspora algeriensis</name>
    <dbReference type="NCBI Taxonomy" id="1500506"/>
    <lineage>
        <taxon>Bacteria</taxon>
        <taxon>Bacillati</taxon>
        <taxon>Actinomycetota</taxon>
        <taxon>Actinomycetes</taxon>
        <taxon>Actinomycetes incertae sedis</taxon>
        <taxon>Halopolyspora</taxon>
    </lineage>
</organism>
<name>A0A368W099_9ACTN</name>
<dbReference type="Proteomes" id="UP000253495">
    <property type="component" value="Unassembled WGS sequence"/>
</dbReference>
<protein>
    <submittedName>
        <fullName evidence="3">Uncharacterized protein</fullName>
    </submittedName>
</protein>
<feature type="region of interest" description="Disordered" evidence="1">
    <location>
        <begin position="1"/>
        <end position="30"/>
    </location>
</feature>
<gene>
    <name evidence="3" type="ORF">DFQ14_101443</name>
</gene>
<feature type="region of interest" description="Disordered" evidence="1">
    <location>
        <begin position="165"/>
        <end position="216"/>
    </location>
</feature>
<feature type="compositionally biased region" description="Low complexity" evidence="1">
    <location>
        <begin position="87"/>
        <end position="102"/>
    </location>
</feature>
<comment type="caution">
    <text evidence="3">The sequence shown here is derived from an EMBL/GenBank/DDBJ whole genome shotgun (WGS) entry which is preliminary data.</text>
</comment>
<sequence>MNERELEELFRDAARAAPPASFDEQDISRGARRVTARRRMATAGSSLAVAAVLVGGLGAGTGMFTPDESTQAGPTPGGVRQPSQEQPPRTGPNGTGPTVLGGPLTGQGSCGPPDRELADALAQQLPEATRATTPVAATSCPTGSRTASFQVRQGATAGNVTVLLAPAESVPPEQRRSGEHRRPDGTRQVTDEVDGGHILMVRSSPDSGSSAAPYADRLPAIADHLADRF</sequence>
<feature type="transmembrane region" description="Helical" evidence="2">
    <location>
        <begin position="41"/>
        <end position="64"/>
    </location>
</feature>
<keyword evidence="2" id="KW-1133">Transmembrane helix</keyword>
<dbReference type="RefSeq" id="WP_114451292.1">
    <property type="nucleotide sequence ID" value="NZ_QPJC01000001.1"/>
</dbReference>